<name>A0ABS8FXS7_9FIRM</name>
<comment type="caution">
    <text evidence="1">The sequence shown here is derived from an EMBL/GenBank/DDBJ whole genome shotgun (WGS) entry which is preliminary data.</text>
</comment>
<proteinExistence type="predicted"/>
<evidence type="ECO:0000313" key="2">
    <source>
        <dbReference type="Proteomes" id="UP001198151"/>
    </source>
</evidence>
<evidence type="ECO:0008006" key="3">
    <source>
        <dbReference type="Google" id="ProtNLM"/>
    </source>
</evidence>
<gene>
    <name evidence="1" type="ORF">LKD70_06765</name>
</gene>
<reference evidence="1 2" key="1">
    <citation type="submission" date="2021-10" db="EMBL/GenBank/DDBJ databases">
        <title>Anaerobic single-cell dispensing facilitates the cultivation of human gut bacteria.</title>
        <authorList>
            <person name="Afrizal A."/>
        </authorList>
    </citation>
    <scope>NUCLEOTIDE SEQUENCE [LARGE SCALE GENOMIC DNA]</scope>
    <source>
        <strain evidence="1 2">CLA-AA-H200</strain>
    </source>
</reference>
<evidence type="ECO:0000313" key="1">
    <source>
        <dbReference type="EMBL" id="MCC2254143.1"/>
    </source>
</evidence>
<accession>A0ABS8FXS7</accession>
<dbReference type="SUPFAM" id="SSF52266">
    <property type="entry name" value="SGNH hydrolase"/>
    <property type="match status" value="1"/>
</dbReference>
<dbReference type="RefSeq" id="WP_227707277.1">
    <property type="nucleotide sequence ID" value="NZ_JAJEQX010000009.1"/>
</dbReference>
<protein>
    <recommendedName>
        <fullName evidence="3">SGNH/GDSL hydrolase family protein</fullName>
    </recommendedName>
</protein>
<sequence length="323" mass="37342">MRSSKKTVMKAAAAFVLLAVILAGLDFLLYPCTFMRNDIHSVTTEAHDDIFMGTSHGKMNIDPDTVGEITGRSGHNLCVGGEYGIDVYYMAKLLTETQKPKRIIYEIDPGYFVSEKEEGNNYLLFYHEFPFSMAKIEYFFDAVLECDLRSAVFPWYEYSLSYEIESLPDTVSKKLGGDYGIEDFKSDTQEYHENGFVERYPVDTTTLPFTEPVLFSEEKVSAQNMEYLERLIDLCKEENIEFVAVTTPIPAVTLNQYPEEYGDAWDYFETFFEEQGVEYMNFNTEYYDLFPHEMINYTDYDGHMNGDAALRFSEILGIMLKDY</sequence>
<dbReference type="EMBL" id="JAJEQX010000009">
    <property type="protein sequence ID" value="MCC2254143.1"/>
    <property type="molecule type" value="Genomic_DNA"/>
</dbReference>
<dbReference type="Proteomes" id="UP001198151">
    <property type="component" value="Unassembled WGS sequence"/>
</dbReference>
<keyword evidence="2" id="KW-1185">Reference proteome</keyword>
<organism evidence="1 2">
    <name type="scientific">Ruminococcus turbiniformis</name>
    <dbReference type="NCBI Taxonomy" id="2881258"/>
    <lineage>
        <taxon>Bacteria</taxon>
        <taxon>Bacillati</taxon>
        <taxon>Bacillota</taxon>
        <taxon>Clostridia</taxon>
        <taxon>Eubacteriales</taxon>
        <taxon>Oscillospiraceae</taxon>
        <taxon>Ruminococcus</taxon>
    </lineage>
</organism>